<organism evidence="7 8">
    <name type="scientific">Candidatus Mailhella merdigallinarum</name>
    <dbReference type="NCBI Taxonomy" id="2838658"/>
    <lineage>
        <taxon>Bacteria</taxon>
        <taxon>Pseudomonadati</taxon>
        <taxon>Thermodesulfobacteriota</taxon>
        <taxon>Desulfovibrionia</taxon>
        <taxon>Desulfovibrionales</taxon>
        <taxon>Desulfovibrionaceae</taxon>
        <taxon>Mailhella</taxon>
    </lineage>
</organism>
<dbReference type="PROSITE" id="PS00723">
    <property type="entry name" value="POLYPRENYL_SYNTHASE_1"/>
    <property type="match status" value="1"/>
</dbReference>
<reference evidence="7" key="1">
    <citation type="journal article" date="2021" name="PeerJ">
        <title>Extensive microbial diversity within the chicken gut microbiome revealed by metagenomics and culture.</title>
        <authorList>
            <person name="Gilroy R."/>
            <person name="Ravi A."/>
            <person name="Getino M."/>
            <person name="Pursley I."/>
            <person name="Horton D.L."/>
            <person name="Alikhan N.F."/>
            <person name="Baker D."/>
            <person name="Gharbi K."/>
            <person name="Hall N."/>
            <person name="Watson M."/>
            <person name="Adriaenssens E.M."/>
            <person name="Foster-Nyarko E."/>
            <person name="Jarju S."/>
            <person name="Secka A."/>
            <person name="Antonio M."/>
            <person name="Oren A."/>
            <person name="Chaudhuri R.R."/>
            <person name="La Ragione R."/>
            <person name="Hildebrand F."/>
            <person name="Pallen M.J."/>
        </authorList>
    </citation>
    <scope>NUCLEOTIDE SEQUENCE</scope>
    <source>
        <strain evidence="7">CHK186-16707</strain>
    </source>
</reference>
<keyword evidence="4" id="KW-0479">Metal-binding</keyword>
<evidence type="ECO:0000256" key="4">
    <source>
        <dbReference type="ARBA" id="ARBA00022723"/>
    </source>
</evidence>
<dbReference type="Proteomes" id="UP000824225">
    <property type="component" value="Unassembled WGS sequence"/>
</dbReference>
<name>A0A9D2KKD6_9BACT</name>
<dbReference type="PANTHER" id="PTHR12001:SF69">
    <property type="entry name" value="ALL TRANS-POLYPRENYL-DIPHOSPHATE SYNTHASE PDSS1"/>
    <property type="match status" value="1"/>
</dbReference>
<comment type="cofactor">
    <cofactor evidence="1">
        <name>Mg(2+)</name>
        <dbReference type="ChEBI" id="CHEBI:18420"/>
    </cofactor>
</comment>
<keyword evidence="3 6" id="KW-0808">Transferase</keyword>
<dbReference type="SFLD" id="SFLDG01017">
    <property type="entry name" value="Polyprenyl_Transferase_Like"/>
    <property type="match status" value="1"/>
</dbReference>
<evidence type="ECO:0000256" key="3">
    <source>
        <dbReference type="ARBA" id="ARBA00022679"/>
    </source>
</evidence>
<protein>
    <submittedName>
        <fullName evidence="7">Polyprenyl synthetase family protein</fullName>
    </submittedName>
</protein>
<evidence type="ECO:0000313" key="8">
    <source>
        <dbReference type="Proteomes" id="UP000824225"/>
    </source>
</evidence>
<dbReference type="CDD" id="cd00685">
    <property type="entry name" value="Trans_IPPS_HT"/>
    <property type="match status" value="1"/>
</dbReference>
<dbReference type="Gene3D" id="1.10.600.10">
    <property type="entry name" value="Farnesyl Diphosphate Synthase"/>
    <property type="match status" value="1"/>
</dbReference>
<evidence type="ECO:0000256" key="6">
    <source>
        <dbReference type="RuleBase" id="RU004466"/>
    </source>
</evidence>
<evidence type="ECO:0000256" key="2">
    <source>
        <dbReference type="ARBA" id="ARBA00006706"/>
    </source>
</evidence>
<dbReference type="InterPro" id="IPR033749">
    <property type="entry name" value="Polyprenyl_synt_CS"/>
</dbReference>
<sequence>MLLPTFARLLAQEQPRVQAALEQAVDRLPASVREVAGYVLLAGGKRLRPLLTLTAARLFGCERADLYDLAAAPEMIHVASLLHDDVLDAADTRRGRRAAHQVFGVIPCLLAGDALLAEASHRVALFGDPALVLCVSDAMSRTVAGEAHEIARQHSLAHSLDEYLAIIEGKTAWLLRASCRLGALFAGAPEDEVEALSSYGLNLGMAFQIVDDALDFADESVTGKPTGGDLREGKLTPPVMRYIASLSDAERDAFADSFVHGHFSDAEVVDISRRIRDRGFDADARDMANAYLRKAAACLDALPDRPERKVFRLALSFVRERQA</sequence>
<keyword evidence="5" id="KW-0460">Magnesium</keyword>
<reference evidence="7" key="2">
    <citation type="submission" date="2021-04" db="EMBL/GenBank/DDBJ databases">
        <authorList>
            <person name="Gilroy R."/>
        </authorList>
    </citation>
    <scope>NUCLEOTIDE SEQUENCE</scope>
    <source>
        <strain evidence="7">CHK186-16707</strain>
    </source>
</reference>
<dbReference type="SFLD" id="SFLDS00005">
    <property type="entry name" value="Isoprenoid_Synthase_Type_I"/>
    <property type="match status" value="1"/>
</dbReference>
<dbReference type="InterPro" id="IPR008949">
    <property type="entry name" value="Isoprenoid_synthase_dom_sf"/>
</dbReference>
<dbReference type="GO" id="GO:0004659">
    <property type="term" value="F:prenyltransferase activity"/>
    <property type="evidence" value="ECO:0007669"/>
    <property type="project" value="InterPro"/>
</dbReference>
<evidence type="ECO:0000256" key="1">
    <source>
        <dbReference type="ARBA" id="ARBA00001946"/>
    </source>
</evidence>
<comment type="similarity">
    <text evidence="2 6">Belongs to the FPP/GGPP synthase family.</text>
</comment>
<dbReference type="SUPFAM" id="SSF48576">
    <property type="entry name" value="Terpenoid synthases"/>
    <property type="match status" value="1"/>
</dbReference>
<evidence type="ECO:0000313" key="7">
    <source>
        <dbReference type="EMBL" id="HJA07576.1"/>
    </source>
</evidence>
<dbReference type="GO" id="GO:0008299">
    <property type="term" value="P:isoprenoid biosynthetic process"/>
    <property type="evidence" value="ECO:0007669"/>
    <property type="project" value="InterPro"/>
</dbReference>
<dbReference type="Pfam" id="PF00348">
    <property type="entry name" value="polyprenyl_synt"/>
    <property type="match status" value="1"/>
</dbReference>
<accession>A0A9D2KKD6</accession>
<proteinExistence type="inferred from homology"/>
<dbReference type="EMBL" id="DXAN01000001">
    <property type="protein sequence ID" value="HJA07576.1"/>
    <property type="molecule type" value="Genomic_DNA"/>
</dbReference>
<dbReference type="PANTHER" id="PTHR12001">
    <property type="entry name" value="GERANYLGERANYL PYROPHOSPHATE SYNTHASE"/>
    <property type="match status" value="1"/>
</dbReference>
<dbReference type="AlphaFoldDB" id="A0A9D2KKD6"/>
<comment type="caution">
    <text evidence="7">The sequence shown here is derived from an EMBL/GenBank/DDBJ whole genome shotgun (WGS) entry which is preliminary data.</text>
</comment>
<evidence type="ECO:0000256" key="5">
    <source>
        <dbReference type="ARBA" id="ARBA00022842"/>
    </source>
</evidence>
<dbReference type="GO" id="GO:0046872">
    <property type="term" value="F:metal ion binding"/>
    <property type="evidence" value="ECO:0007669"/>
    <property type="project" value="UniProtKB-KW"/>
</dbReference>
<gene>
    <name evidence="7" type="ORF">H9962_00075</name>
</gene>
<dbReference type="InterPro" id="IPR000092">
    <property type="entry name" value="Polyprenyl_synt"/>
</dbReference>